<protein>
    <submittedName>
        <fullName evidence="2">Uncharacterized protein</fullName>
    </submittedName>
</protein>
<feature type="compositionally biased region" description="Low complexity" evidence="1">
    <location>
        <begin position="99"/>
        <end position="109"/>
    </location>
</feature>
<accession>A0A0D1Z559</accession>
<name>A0A0D1Z559_EXOME</name>
<keyword evidence="3" id="KW-1185">Reference proteome</keyword>
<dbReference type="EMBL" id="KN847524">
    <property type="protein sequence ID" value="KIV89942.1"/>
    <property type="molecule type" value="Genomic_DNA"/>
</dbReference>
<dbReference type="RefSeq" id="XP_016221516.1">
    <property type="nucleotide sequence ID" value="XM_016372184.1"/>
</dbReference>
<evidence type="ECO:0000313" key="2">
    <source>
        <dbReference type="EMBL" id="KIV89942.1"/>
    </source>
</evidence>
<dbReference type="VEuPathDB" id="FungiDB:PV10_07296"/>
<reference evidence="2 3" key="1">
    <citation type="submission" date="2015-01" db="EMBL/GenBank/DDBJ databases">
        <title>The Genome Sequence of Exophiala mesophila CBS40295.</title>
        <authorList>
            <consortium name="The Broad Institute Genomics Platform"/>
            <person name="Cuomo C."/>
            <person name="de Hoog S."/>
            <person name="Gorbushina A."/>
            <person name="Stielow B."/>
            <person name="Teixiera M."/>
            <person name="Abouelleil A."/>
            <person name="Chapman S.B."/>
            <person name="Priest M."/>
            <person name="Young S.K."/>
            <person name="Wortman J."/>
            <person name="Nusbaum C."/>
            <person name="Birren B."/>
        </authorList>
    </citation>
    <scope>NUCLEOTIDE SEQUENCE [LARGE SCALE GENOMIC DNA]</scope>
    <source>
        <strain evidence="2 3">CBS 40295</strain>
    </source>
</reference>
<dbReference type="GeneID" id="27325141"/>
<dbReference type="STRING" id="212818.A0A0D1Z559"/>
<feature type="region of interest" description="Disordered" evidence="1">
    <location>
        <begin position="48"/>
        <end position="83"/>
    </location>
</feature>
<feature type="compositionally biased region" description="Polar residues" evidence="1">
    <location>
        <begin position="68"/>
        <end position="83"/>
    </location>
</feature>
<dbReference type="Proteomes" id="UP000054302">
    <property type="component" value="Unassembled WGS sequence"/>
</dbReference>
<proteinExistence type="predicted"/>
<organism evidence="2 3">
    <name type="scientific">Exophiala mesophila</name>
    <name type="common">Black yeast-like fungus</name>
    <dbReference type="NCBI Taxonomy" id="212818"/>
    <lineage>
        <taxon>Eukaryota</taxon>
        <taxon>Fungi</taxon>
        <taxon>Dikarya</taxon>
        <taxon>Ascomycota</taxon>
        <taxon>Pezizomycotina</taxon>
        <taxon>Eurotiomycetes</taxon>
        <taxon>Chaetothyriomycetidae</taxon>
        <taxon>Chaetothyriales</taxon>
        <taxon>Herpotrichiellaceae</taxon>
        <taxon>Exophiala</taxon>
    </lineage>
</organism>
<evidence type="ECO:0000313" key="3">
    <source>
        <dbReference type="Proteomes" id="UP000054302"/>
    </source>
</evidence>
<dbReference type="OrthoDB" id="3858188at2759"/>
<gene>
    <name evidence="2" type="ORF">PV10_07296</name>
</gene>
<dbReference type="HOGENOM" id="CLU_044488_0_0_1"/>
<dbReference type="AlphaFoldDB" id="A0A0D1Z559"/>
<feature type="region of interest" description="Disordered" evidence="1">
    <location>
        <begin position="90"/>
        <end position="109"/>
    </location>
</feature>
<evidence type="ECO:0000256" key="1">
    <source>
        <dbReference type="SAM" id="MobiDB-lite"/>
    </source>
</evidence>
<sequence>MCIEHISATRESDPRVRNIRPSASYKSNYIMKRDLTASRWASPEVRKERQYQLRSQSASPYKDLPQFPQGTSNGPSTVPQKASSILSRPAIGKWNEPGSRSSQSLSSAQRQYQTRLTELHRFRRLFRRLRWKSNSLAHWSHRALNLTQQHAQEQDTTYNHRSEIPNPLYHGPVASLGHYHFTIDPIDAERQFKIDFYEFYALLERGLVCLFGVWGIVITASQHDEDDAAISLTGATSRNIIGNSRAFHGAEHRFHANVLAALDNQANPLYDILGTGDAREYIGVAKEFRNKWKDVEQKPDDSFGASGRAEEELDPTKVKRYEKVLKDLQLEPLLGTVLSGLEQAGRKAEAEIERLGQILGDGAAGRDGLGPAYEDGDSDLMDYAPFEVGGYERMDYDMEL</sequence>